<protein>
    <recommendedName>
        <fullName evidence="3">Plasmid stabilization protein</fullName>
    </recommendedName>
</protein>
<dbReference type="SUPFAM" id="SSF143011">
    <property type="entry name" value="RelE-like"/>
    <property type="match status" value="1"/>
</dbReference>
<dbReference type="Gene3D" id="3.30.2310.20">
    <property type="entry name" value="RelE-like"/>
    <property type="match status" value="1"/>
</dbReference>
<sequence length="78" mass="9011">MDRVAKFLKKLLPAEKGMLEDIIAKVLAHDFLGLDVKKLKGEENKFRVRKGRIRVIFIKNGDNILILSVERRGDTTYK</sequence>
<dbReference type="AlphaFoldDB" id="A0A1F5XUK1"/>
<dbReference type="Proteomes" id="UP000177334">
    <property type="component" value="Unassembled WGS sequence"/>
</dbReference>
<dbReference type="EMBL" id="MFIP01000023">
    <property type="protein sequence ID" value="OGF91584.1"/>
    <property type="molecule type" value="Genomic_DNA"/>
</dbReference>
<accession>A0A1F5XUK1</accession>
<comment type="caution">
    <text evidence="1">The sequence shown here is derived from an EMBL/GenBank/DDBJ whole genome shotgun (WGS) entry which is preliminary data.</text>
</comment>
<dbReference type="InterPro" id="IPR035093">
    <property type="entry name" value="RelE/ParE_toxin_dom_sf"/>
</dbReference>
<reference evidence="1 2" key="1">
    <citation type="journal article" date="2016" name="Nat. Commun.">
        <title>Thousands of microbial genomes shed light on interconnected biogeochemical processes in an aquifer system.</title>
        <authorList>
            <person name="Anantharaman K."/>
            <person name="Brown C.T."/>
            <person name="Hug L.A."/>
            <person name="Sharon I."/>
            <person name="Castelle C.J."/>
            <person name="Probst A.J."/>
            <person name="Thomas B.C."/>
            <person name="Singh A."/>
            <person name="Wilkins M.J."/>
            <person name="Karaoz U."/>
            <person name="Brodie E.L."/>
            <person name="Williams K.H."/>
            <person name="Hubbard S.S."/>
            <person name="Banfield J.F."/>
        </authorList>
    </citation>
    <scope>NUCLEOTIDE SEQUENCE [LARGE SCALE GENOMIC DNA]</scope>
</reference>
<evidence type="ECO:0000313" key="2">
    <source>
        <dbReference type="Proteomes" id="UP000177334"/>
    </source>
</evidence>
<organism evidence="1 2">
    <name type="scientific">Candidatus Giovannonibacteria bacterium RIFCSPLOWO2_12_FULL_43_26</name>
    <dbReference type="NCBI Taxonomy" id="1798363"/>
    <lineage>
        <taxon>Bacteria</taxon>
        <taxon>Candidatus Giovannoniibacteriota</taxon>
    </lineage>
</organism>
<evidence type="ECO:0008006" key="3">
    <source>
        <dbReference type="Google" id="ProtNLM"/>
    </source>
</evidence>
<name>A0A1F5XUK1_9BACT</name>
<evidence type="ECO:0000313" key="1">
    <source>
        <dbReference type="EMBL" id="OGF91584.1"/>
    </source>
</evidence>
<proteinExistence type="predicted"/>
<gene>
    <name evidence="1" type="ORF">A3H05_01550</name>
</gene>